<keyword evidence="1" id="KW-0732">Signal</keyword>
<keyword evidence="3" id="KW-1185">Reference proteome</keyword>
<name>A0A0J6GG34_PSEDM</name>
<protein>
    <recommendedName>
        <fullName evidence="4">Lipoprotein</fullName>
    </recommendedName>
</protein>
<feature type="chain" id="PRO_5009777283" description="Lipoprotein" evidence="1">
    <location>
        <begin position="23"/>
        <end position="136"/>
    </location>
</feature>
<dbReference type="Proteomes" id="UP000183613">
    <property type="component" value="Unassembled WGS sequence"/>
</dbReference>
<proteinExistence type="predicted"/>
<reference evidence="2" key="1">
    <citation type="submission" date="2016-10" db="EMBL/GenBank/DDBJ databases">
        <authorList>
            <person name="Varghese N."/>
            <person name="Submissions S."/>
        </authorList>
    </citation>
    <scope>NUCLEOTIDE SEQUENCE [LARGE SCALE GENOMIC DNA]</scope>
    <source>
        <strain evidence="2">LMG 25555</strain>
    </source>
</reference>
<comment type="caution">
    <text evidence="2">The sequence shown here is derived from an EMBL/GenBank/DDBJ whole genome shotgun (WGS) entry which is preliminary data.</text>
</comment>
<accession>A0A0J6GG34</accession>
<dbReference type="PATRIC" id="fig|882211.3.peg.441"/>
<sequence length="136" mass="14731">MTLKPLLLIPSLSLVLLLSACAGPMPKQDPGEAWIGLKEEGNSDLMAERVDGKNINDGRYFEVTPGTHRLDVTLFEGATGDENEVDCQGKVNYTHFKAGERYELIESSLGPEISARLVDGHGKEVAHTADFSCMPG</sequence>
<organism evidence="2 3">
    <name type="scientific">Pseudomonas deceptionensis</name>
    <dbReference type="NCBI Taxonomy" id="882211"/>
    <lineage>
        <taxon>Bacteria</taxon>
        <taxon>Pseudomonadati</taxon>
        <taxon>Pseudomonadota</taxon>
        <taxon>Gammaproteobacteria</taxon>
        <taxon>Pseudomonadales</taxon>
        <taxon>Pseudomonadaceae</taxon>
        <taxon>Pseudomonas</taxon>
    </lineage>
</organism>
<gene>
    <name evidence="2" type="ORF">SAMN04489800_2620</name>
</gene>
<dbReference type="RefSeq" id="WP_048358375.1">
    <property type="nucleotide sequence ID" value="NZ_FNUD01000002.1"/>
</dbReference>
<dbReference type="EMBL" id="FNUD01000002">
    <property type="protein sequence ID" value="SEE88298.1"/>
    <property type="molecule type" value="Genomic_DNA"/>
</dbReference>
<evidence type="ECO:0000313" key="2">
    <source>
        <dbReference type="EMBL" id="SEE88298.1"/>
    </source>
</evidence>
<evidence type="ECO:0000256" key="1">
    <source>
        <dbReference type="SAM" id="SignalP"/>
    </source>
</evidence>
<dbReference type="PROSITE" id="PS51257">
    <property type="entry name" value="PROKAR_LIPOPROTEIN"/>
    <property type="match status" value="1"/>
</dbReference>
<dbReference type="AlphaFoldDB" id="A0A0J6GG34"/>
<evidence type="ECO:0008006" key="4">
    <source>
        <dbReference type="Google" id="ProtNLM"/>
    </source>
</evidence>
<feature type="signal peptide" evidence="1">
    <location>
        <begin position="1"/>
        <end position="22"/>
    </location>
</feature>
<dbReference type="OrthoDB" id="6997359at2"/>
<evidence type="ECO:0000313" key="3">
    <source>
        <dbReference type="Proteomes" id="UP000183613"/>
    </source>
</evidence>